<evidence type="ECO:0000256" key="2">
    <source>
        <dbReference type="ARBA" id="ARBA00023242"/>
    </source>
</evidence>
<dbReference type="GO" id="GO:0005634">
    <property type="term" value="C:nucleus"/>
    <property type="evidence" value="ECO:0007669"/>
    <property type="project" value="UniProtKB-SubCell"/>
</dbReference>
<keyword evidence="2" id="KW-0539">Nucleus</keyword>
<protein>
    <recommendedName>
        <fullName evidence="4">Zn(2)-C6 fungal-type domain-containing protein</fullName>
    </recommendedName>
</protein>
<dbReference type="Proteomes" id="UP000054321">
    <property type="component" value="Unassembled WGS sequence"/>
</dbReference>
<dbReference type="HOGENOM" id="CLU_015365_0_0_1"/>
<dbReference type="OrthoDB" id="3598904at2759"/>
<dbReference type="EMBL" id="KN832873">
    <property type="protein sequence ID" value="KIN04012.1"/>
    <property type="molecule type" value="Genomic_DNA"/>
</dbReference>
<dbReference type="PANTHER" id="PTHR37534:SF49">
    <property type="entry name" value="LYSINE BIOSYNTHESIS REGULATORY PROTEIN LYS14"/>
    <property type="match status" value="1"/>
</dbReference>
<accession>A0A0C3HNX1</accession>
<dbReference type="SMART" id="SM00066">
    <property type="entry name" value="GAL4"/>
    <property type="match status" value="1"/>
</dbReference>
<dbReference type="CDD" id="cd12148">
    <property type="entry name" value="fungal_TF_MHR"/>
    <property type="match status" value="1"/>
</dbReference>
<dbReference type="PROSITE" id="PS00463">
    <property type="entry name" value="ZN2_CY6_FUNGAL_1"/>
    <property type="match status" value="1"/>
</dbReference>
<evidence type="ECO:0000259" key="4">
    <source>
        <dbReference type="PROSITE" id="PS50048"/>
    </source>
</evidence>
<keyword evidence="6" id="KW-1185">Reference proteome</keyword>
<dbReference type="InterPro" id="IPR036864">
    <property type="entry name" value="Zn2-C6_fun-type_DNA-bd_sf"/>
</dbReference>
<dbReference type="Pfam" id="PF00172">
    <property type="entry name" value="Zn_clus"/>
    <property type="match status" value="1"/>
</dbReference>
<dbReference type="SUPFAM" id="SSF57701">
    <property type="entry name" value="Zn2/Cys6 DNA-binding domain"/>
    <property type="match status" value="1"/>
</dbReference>
<feature type="region of interest" description="Disordered" evidence="3">
    <location>
        <begin position="245"/>
        <end position="284"/>
    </location>
</feature>
<feature type="domain" description="Zn(2)-C6 fungal-type" evidence="4">
    <location>
        <begin position="57"/>
        <end position="87"/>
    </location>
</feature>
<dbReference type="GO" id="GO:0008270">
    <property type="term" value="F:zinc ion binding"/>
    <property type="evidence" value="ECO:0007669"/>
    <property type="project" value="InterPro"/>
</dbReference>
<feature type="compositionally biased region" description="Basic and acidic residues" evidence="3">
    <location>
        <begin position="23"/>
        <end position="32"/>
    </location>
</feature>
<reference evidence="6" key="2">
    <citation type="submission" date="2015-01" db="EMBL/GenBank/DDBJ databases">
        <title>Evolutionary Origins and Diversification of the Mycorrhizal Mutualists.</title>
        <authorList>
            <consortium name="DOE Joint Genome Institute"/>
            <consortium name="Mycorrhizal Genomics Consortium"/>
            <person name="Kohler A."/>
            <person name="Kuo A."/>
            <person name="Nagy L.G."/>
            <person name="Floudas D."/>
            <person name="Copeland A."/>
            <person name="Barry K.W."/>
            <person name="Cichocki N."/>
            <person name="Veneault-Fourrey C."/>
            <person name="LaButti K."/>
            <person name="Lindquist E.A."/>
            <person name="Lipzen A."/>
            <person name="Lundell T."/>
            <person name="Morin E."/>
            <person name="Murat C."/>
            <person name="Riley R."/>
            <person name="Ohm R."/>
            <person name="Sun H."/>
            <person name="Tunlid A."/>
            <person name="Henrissat B."/>
            <person name="Grigoriev I.V."/>
            <person name="Hibbett D.S."/>
            <person name="Martin F."/>
        </authorList>
    </citation>
    <scope>NUCLEOTIDE SEQUENCE [LARGE SCALE GENOMIC DNA]</scope>
    <source>
        <strain evidence="6">Zn</strain>
    </source>
</reference>
<dbReference type="PROSITE" id="PS50048">
    <property type="entry name" value="ZN2_CY6_FUNGAL_2"/>
    <property type="match status" value="1"/>
</dbReference>
<dbReference type="GO" id="GO:0045944">
    <property type="term" value="P:positive regulation of transcription by RNA polymerase II"/>
    <property type="evidence" value="ECO:0007669"/>
    <property type="project" value="TreeGrafter"/>
</dbReference>
<proteinExistence type="predicted"/>
<dbReference type="Pfam" id="PF11951">
    <property type="entry name" value="Fungal_trans_2"/>
    <property type="match status" value="1"/>
</dbReference>
<dbReference type="CDD" id="cd00067">
    <property type="entry name" value="GAL4"/>
    <property type="match status" value="1"/>
</dbReference>
<dbReference type="InterPro" id="IPR021858">
    <property type="entry name" value="Fun_TF"/>
</dbReference>
<dbReference type="GO" id="GO:0000981">
    <property type="term" value="F:DNA-binding transcription factor activity, RNA polymerase II-specific"/>
    <property type="evidence" value="ECO:0007669"/>
    <property type="project" value="InterPro"/>
</dbReference>
<feature type="compositionally biased region" description="Polar residues" evidence="3">
    <location>
        <begin position="246"/>
        <end position="269"/>
    </location>
</feature>
<dbReference type="Gene3D" id="4.10.240.10">
    <property type="entry name" value="Zn(2)-C6 fungal-type DNA-binding domain"/>
    <property type="match status" value="1"/>
</dbReference>
<dbReference type="GO" id="GO:0000976">
    <property type="term" value="F:transcription cis-regulatory region binding"/>
    <property type="evidence" value="ECO:0007669"/>
    <property type="project" value="TreeGrafter"/>
</dbReference>
<organism evidence="5 6">
    <name type="scientific">Oidiodendron maius (strain Zn)</name>
    <dbReference type="NCBI Taxonomy" id="913774"/>
    <lineage>
        <taxon>Eukaryota</taxon>
        <taxon>Fungi</taxon>
        <taxon>Dikarya</taxon>
        <taxon>Ascomycota</taxon>
        <taxon>Pezizomycotina</taxon>
        <taxon>Leotiomycetes</taxon>
        <taxon>Leotiomycetes incertae sedis</taxon>
        <taxon>Myxotrichaceae</taxon>
        <taxon>Oidiodendron</taxon>
    </lineage>
</organism>
<feature type="region of interest" description="Disordered" evidence="3">
    <location>
        <begin position="192"/>
        <end position="226"/>
    </location>
</feature>
<feature type="region of interest" description="Disordered" evidence="3">
    <location>
        <begin position="1"/>
        <end position="55"/>
    </location>
</feature>
<comment type="subcellular location">
    <subcellularLocation>
        <location evidence="1">Nucleus</location>
    </subcellularLocation>
</comment>
<feature type="compositionally biased region" description="Low complexity" evidence="3">
    <location>
        <begin position="270"/>
        <end position="284"/>
    </location>
</feature>
<evidence type="ECO:0000313" key="5">
    <source>
        <dbReference type="EMBL" id="KIN04012.1"/>
    </source>
</evidence>
<reference evidence="5 6" key="1">
    <citation type="submission" date="2014-04" db="EMBL/GenBank/DDBJ databases">
        <authorList>
            <consortium name="DOE Joint Genome Institute"/>
            <person name="Kuo A."/>
            <person name="Martino E."/>
            <person name="Perotto S."/>
            <person name="Kohler A."/>
            <person name="Nagy L.G."/>
            <person name="Floudas D."/>
            <person name="Copeland A."/>
            <person name="Barry K.W."/>
            <person name="Cichocki N."/>
            <person name="Veneault-Fourrey C."/>
            <person name="LaButti K."/>
            <person name="Lindquist E.A."/>
            <person name="Lipzen A."/>
            <person name="Lundell T."/>
            <person name="Morin E."/>
            <person name="Murat C."/>
            <person name="Sun H."/>
            <person name="Tunlid A."/>
            <person name="Henrissat B."/>
            <person name="Grigoriev I.V."/>
            <person name="Hibbett D.S."/>
            <person name="Martin F."/>
            <person name="Nordberg H.P."/>
            <person name="Cantor M.N."/>
            <person name="Hua S.X."/>
        </authorList>
    </citation>
    <scope>NUCLEOTIDE SEQUENCE [LARGE SCALE GENOMIC DNA]</scope>
    <source>
        <strain evidence="5 6">Zn</strain>
    </source>
</reference>
<gene>
    <name evidence="5" type="ORF">OIDMADRAFT_117559</name>
</gene>
<evidence type="ECO:0000256" key="3">
    <source>
        <dbReference type="SAM" id="MobiDB-lite"/>
    </source>
</evidence>
<name>A0A0C3HNX1_OIDMZ</name>
<dbReference type="InParanoid" id="A0A0C3HNX1"/>
<evidence type="ECO:0000256" key="1">
    <source>
        <dbReference type="ARBA" id="ARBA00004123"/>
    </source>
</evidence>
<sequence length="725" mass="81956">MRGQRGDSSRRQQSRLPPIAPRQKTEDVRSESRPASPVEDSPSGSGRNRLPPRSRSGCWTCRTRKVKCDEQRPTCGQCLRLDHVCDYNPRVLFKDDTSRVVERMQEVSTAGNSVWDRKFPLLHTTVFTNIYAASVPQREQSQDRSIEDILPPFSALTTDEERERKAELKNPGTYHVVANLDSFVKLPEYREDNAPISGEGDAGNLTSPALADEDDTPSSLSADPIAAADDPNVVILRVFEEPPRKSSAQLSIRSTTNPVSPASSHGSLATTSRQTTQRSTQYTDSQGLSMLDVARSGGQDAQLLQHYRTAISPYILRTQRPEGDEDLFEIQARNYPPLFHAMMALAALSMAVQNGTQNAYALEHYQQVIPALKIIVQSSQDSYSDGALFTHFILLLYEIAAAGHKEHNMWQHHSDQLLKIVTLRRQAHGVEAYDFLVWLVCRIDIYALLCASGNGIFVEVLLKENMLPVPERTLPPISLDNDSSFYPEEHPFFPILQRISQEVFLVALQMGQLGRDLRAEARTRQYDMQNVSISDSLFIMNRQTRIENLHRALEHCRASWRIRFPEYWTWLASLESLPRRVFTWVQNSYMLVRACVIYAHTSLFPGQLSRPAPESDLQIRTCVTEILQAAHMTFSQQQIDPRFIVFPLFMAGFAATEPGQKDIALNMIRAVEQHSFGSSTQSVRKLLEAIYENQRIAILQTGDSALVDWVEEMELRGQPPIIYGI</sequence>
<dbReference type="InterPro" id="IPR001138">
    <property type="entry name" value="Zn2Cys6_DnaBD"/>
</dbReference>
<dbReference type="AlphaFoldDB" id="A0A0C3HNX1"/>
<feature type="compositionally biased region" description="Basic and acidic residues" evidence="3">
    <location>
        <begin position="1"/>
        <end position="10"/>
    </location>
</feature>
<dbReference type="PANTHER" id="PTHR37534">
    <property type="entry name" value="TRANSCRIPTIONAL ACTIVATOR PROTEIN UGA3"/>
    <property type="match status" value="1"/>
</dbReference>
<dbReference type="STRING" id="913774.A0A0C3HNX1"/>
<evidence type="ECO:0000313" key="6">
    <source>
        <dbReference type="Proteomes" id="UP000054321"/>
    </source>
</evidence>